<dbReference type="CDD" id="cd10797">
    <property type="entry name" value="GH57N_APU_like_1"/>
    <property type="match status" value="1"/>
</dbReference>
<dbReference type="InterPro" id="IPR011330">
    <property type="entry name" value="Glyco_hydro/deAcase_b/a-brl"/>
</dbReference>
<keyword evidence="2" id="KW-0119">Carbohydrate metabolism</keyword>
<evidence type="ECO:0000313" key="5">
    <source>
        <dbReference type="Proteomes" id="UP000063964"/>
    </source>
</evidence>
<dbReference type="GO" id="GO:0016787">
    <property type="term" value="F:hydrolase activity"/>
    <property type="evidence" value="ECO:0007669"/>
    <property type="project" value="UniProtKB-KW"/>
</dbReference>
<organism evidence="4 5">
    <name type="scientific">Desulfomicrobium orale DSM 12838</name>
    <dbReference type="NCBI Taxonomy" id="888061"/>
    <lineage>
        <taxon>Bacteria</taxon>
        <taxon>Pseudomonadati</taxon>
        <taxon>Thermodesulfobacteriota</taxon>
        <taxon>Desulfovibrionia</taxon>
        <taxon>Desulfovibrionales</taxon>
        <taxon>Desulfomicrobiaceae</taxon>
        <taxon>Desulfomicrobium</taxon>
    </lineage>
</organism>
<evidence type="ECO:0000256" key="1">
    <source>
        <dbReference type="ARBA" id="ARBA00006821"/>
    </source>
</evidence>
<dbReference type="InterPro" id="IPR021923">
    <property type="entry name" value="DUF3536"/>
</dbReference>
<proteinExistence type="inferred from homology"/>
<evidence type="ECO:0000313" key="4">
    <source>
        <dbReference type="EMBL" id="AMD91921.1"/>
    </source>
</evidence>
<name>A0A109W5F0_9BACT</name>
<gene>
    <name evidence="4" type="ORF">AXF15_01500</name>
</gene>
<dbReference type="Pfam" id="PF03065">
    <property type="entry name" value="Glyco_hydro_57"/>
    <property type="match status" value="1"/>
</dbReference>
<protein>
    <submittedName>
        <fullName evidence="4">Glycoside hydrolase</fullName>
    </submittedName>
</protein>
<dbReference type="SUPFAM" id="SSF88713">
    <property type="entry name" value="Glycoside hydrolase/deacetylase"/>
    <property type="match status" value="1"/>
</dbReference>
<dbReference type="Gene3D" id="3.20.110.20">
    <property type="match status" value="1"/>
</dbReference>
<dbReference type="STRING" id="888061.AXF15_01500"/>
<evidence type="ECO:0000256" key="2">
    <source>
        <dbReference type="ARBA" id="ARBA00023277"/>
    </source>
</evidence>
<dbReference type="Proteomes" id="UP000063964">
    <property type="component" value="Chromosome"/>
</dbReference>
<keyword evidence="5" id="KW-1185">Reference proteome</keyword>
<feature type="domain" description="Glycoside hydrolase family 57 N-terminal" evidence="3">
    <location>
        <begin position="101"/>
        <end position="266"/>
    </location>
</feature>
<dbReference type="AlphaFoldDB" id="A0A109W5F0"/>
<accession>A0A109W5F0</accession>
<dbReference type="KEGG" id="doa:AXF15_01500"/>
<dbReference type="RefSeq" id="WP_066602356.1">
    <property type="nucleotide sequence ID" value="NZ_CP014230.1"/>
</dbReference>
<sequence>MNRFLCIHGHFYQPPRLDPWIEDILPESGAAPDHDWNARITRQCYAPLGVARRLDSQGLIREMINCYAWMSFNFGPTLLSWMERHAPETYARILAADAESLNRWGHGNALAQVYHHPIMPLATELDKTLEVLWAVQDFRQRFSRDPEGMWLAETAVDLPTLEALADAGIAFTILAPRQAASVRGPGETGFRPVSADTLDTTRPYLVRLSQGKSITVFFYHGPTSQAVAFERLLENGENFWNKLAAAFSGGLRNIATDGESYGHHFPFGEMALAYVVDQARQGRDNLTLTNYAAYLAAHPADHEAVLHENTSWSCAHGLERWETHCGCSDGGHPDWTQDWRRPLRRSLNYLKYYADEHFFRRGAEFFTDPNLALREYGLTLAGTEDLESFLDRHGRKKLDGAEKTDACRLLLMQRLALASFASCAWFFDDISRLEPLNALTAARRALDLLRASGGPDVEDGFVRILSEAQSNARDDWDGATLWKTVVTPRRPSLRSLARYLPSGGPHETAWPGLRLQVWDEGPERTLQAFWPATLEEEKIRTSVSEAEPLPDRHAAELSLRLCAEGEAGLLRHSARLAQDLNPFLHSFSEDRARKKLALLLPGLAWNWLSGETELPEDMIVWLRESLEKNEDMRAVLDRETEARGVRLGKELPRSARQLSGLIVRARKLGLRAWFWRVQNMVMALPGRDVHAELCQLLGLAVRPG</sequence>
<dbReference type="EMBL" id="CP014230">
    <property type="protein sequence ID" value="AMD91921.1"/>
    <property type="molecule type" value="Genomic_DNA"/>
</dbReference>
<dbReference type="Pfam" id="PF12055">
    <property type="entry name" value="DUF3536"/>
    <property type="match status" value="1"/>
</dbReference>
<dbReference type="PANTHER" id="PTHR36306">
    <property type="entry name" value="ALPHA-AMYLASE-RELATED-RELATED"/>
    <property type="match status" value="1"/>
</dbReference>
<evidence type="ECO:0000259" key="3">
    <source>
        <dbReference type="Pfam" id="PF03065"/>
    </source>
</evidence>
<dbReference type="InterPro" id="IPR004300">
    <property type="entry name" value="Glyco_hydro_57_N"/>
</dbReference>
<dbReference type="GO" id="GO:0005975">
    <property type="term" value="P:carbohydrate metabolic process"/>
    <property type="evidence" value="ECO:0007669"/>
    <property type="project" value="InterPro"/>
</dbReference>
<reference evidence="5" key="1">
    <citation type="submission" date="2016-02" db="EMBL/GenBank/DDBJ databases">
        <authorList>
            <person name="Holder M.E."/>
            <person name="Ajami N.J."/>
            <person name="Petrosino J.F."/>
        </authorList>
    </citation>
    <scope>NUCLEOTIDE SEQUENCE [LARGE SCALE GENOMIC DNA]</scope>
    <source>
        <strain evidence="5">DSM 12838</strain>
    </source>
</reference>
<dbReference type="OrthoDB" id="9757977at2"/>
<dbReference type="PANTHER" id="PTHR36306:SF3">
    <property type="entry name" value="GLYCOSIDE HYDROLASE FAMILY 57"/>
    <property type="match status" value="1"/>
</dbReference>
<comment type="similarity">
    <text evidence="1">Belongs to the glycosyl hydrolase 57 family.</text>
</comment>
<dbReference type="InterPro" id="IPR052046">
    <property type="entry name" value="GH57_Enzymes"/>
</dbReference>
<keyword evidence="4" id="KW-0378">Hydrolase</keyword>